<dbReference type="GO" id="GO:0016757">
    <property type="term" value="F:glycosyltransferase activity"/>
    <property type="evidence" value="ECO:0007669"/>
    <property type="project" value="UniProtKB-KW"/>
</dbReference>
<keyword evidence="1" id="KW-0808">Transferase</keyword>
<reference evidence="1" key="1">
    <citation type="submission" date="2023-06" db="EMBL/GenBank/DDBJ databases">
        <title>Egi l300058.</title>
        <authorList>
            <person name="Gao L."/>
            <person name="Fang B.-Z."/>
            <person name="Li W.-J."/>
        </authorList>
    </citation>
    <scope>NUCLEOTIDE SEQUENCE</scope>
    <source>
        <strain evidence="1">EGI L300058</strain>
    </source>
</reference>
<evidence type="ECO:0000313" key="1">
    <source>
        <dbReference type="EMBL" id="MDN4481764.1"/>
    </source>
</evidence>
<dbReference type="SUPFAM" id="SSF53756">
    <property type="entry name" value="UDP-Glycosyltransferase/glycogen phosphorylase"/>
    <property type="match status" value="1"/>
</dbReference>
<dbReference type="GO" id="GO:0008233">
    <property type="term" value="F:peptidase activity"/>
    <property type="evidence" value="ECO:0007669"/>
    <property type="project" value="UniProtKB-KW"/>
</dbReference>
<dbReference type="RefSeq" id="WP_301143506.1">
    <property type="nucleotide sequence ID" value="NZ_JAUHQA010000001.1"/>
</dbReference>
<accession>A0ABT8GK75</accession>
<dbReference type="EMBL" id="JAUHQA010000001">
    <property type="protein sequence ID" value="MDN4481764.1"/>
    <property type="molecule type" value="Genomic_DNA"/>
</dbReference>
<dbReference type="EC" id="2.4.-.-" evidence="1"/>
<evidence type="ECO:0000313" key="2">
    <source>
        <dbReference type="Proteomes" id="UP001172708"/>
    </source>
</evidence>
<name>A0ABT8GK75_9MICO</name>
<keyword evidence="1" id="KW-0328">Glycosyltransferase</keyword>
<keyword evidence="1" id="KW-0645">Protease</keyword>
<gene>
    <name evidence="1" type="ORF">QQX02_12610</name>
</gene>
<sequence length="379" mass="40481">MDDTWSLGVVSLEPWDRIWRRNQHLVDRLLALSPGLTVAFVTPPADPLHAAMSGRAPRAGAGAQAVEGYGGRLSTFQPTKWLPGALGAASDRGLDRAIARHLRRGRGVDALWINDPRRAGVARLLEVPTLYDVTDDWTEARRSPRERARLVRGDAWLTRHAGAVVVCSPALQASKGGTLIRNAVDVVAYREPRPRPHDLPRRAALYCGTLHEDRLDVDLVIATGARLAESGAVLALLGPVALTETNGRRLLRAPGVVVLGARGFEDVPAYLQHADALVVPHLVDDFTATLDPIKLYEYLAVGRPIVSTPCAGFVDAGEEAWVTVAPRDGFADAVTASVGSTHGPSDPADVADWSDRAKQMLEVLDGLPRSAGVGPGAAP</sequence>
<keyword evidence="2" id="KW-1185">Reference proteome</keyword>
<dbReference type="GO" id="GO:0006508">
    <property type="term" value="P:proteolysis"/>
    <property type="evidence" value="ECO:0007669"/>
    <property type="project" value="UniProtKB-KW"/>
</dbReference>
<keyword evidence="1" id="KW-0378">Hydrolase</keyword>
<organism evidence="1 2">
    <name type="scientific">Demequina muriae</name>
    <dbReference type="NCBI Taxonomy" id="3051664"/>
    <lineage>
        <taxon>Bacteria</taxon>
        <taxon>Bacillati</taxon>
        <taxon>Actinomycetota</taxon>
        <taxon>Actinomycetes</taxon>
        <taxon>Micrococcales</taxon>
        <taxon>Demequinaceae</taxon>
        <taxon>Demequina</taxon>
    </lineage>
</organism>
<dbReference type="Proteomes" id="UP001172708">
    <property type="component" value="Unassembled WGS sequence"/>
</dbReference>
<dbReference type="PANTHER" id="PTHR12526">
    <property type="entry name" value="GLYCOSYLTRANSFERASE"/>
    <property type="match status" value="1"/>
</dbReference>
<protein>
    <submittedName>
        <fullName evidence="1">Glycosyltransferase</fullName>
        <ecNumber evidence="1">2.4.-.-</ecNumber>
    </submittedName>
</protein>
<dbReference type="Gene3D" id="3.40.50.2000">
    <property type="entry name" value="Glycogen Phosphorylase B"/>
    <property type="match status" value="1"/>
</dbReference>
<dbReference type="Pfam" id="PF13692">
    <property type="entry name" value="Glyco_trans_1_4"/>
    <property type="match status" value="1"/>
</dbReference>
<comment type="caution">
    <text evidence="1">The sequence shown here is derived from an EMBL/GenBank/DDBJ whole genome shotgun (WGS) entry which is preliminary data.</text>
</comment>
<dbReference type="PANTHER" id="PTHR12526:SF638">
    <property type="entry name" value="SPORE COAT PROTEIN SA"/>
    <property type="match status" value="1"/>
</dbReference>
<proteinExistence type="predicted"/>